<reference evidence="2 3" key="1">
    <citation type="submission" date="2020-06" db="EMBL/GenBank/DDBJ databases">
        <title>Genome sequence of Rhizobium sp strain ADMK78.</title>
        <authorList>
            <person name="Rahi P."/>
        </authorList>
    </citation>
    <scope>NUCLEOTIDE SEQUENCE [LARGE SCALE GENOMIC DNA]</scope>
    <source>
        <strain evidence="2 3">ADMK78</strain>
    </source>
</reference>
<dbReference type="Proteomes" id="UP000308530">
    <property type="component" value="Chromosome"/>
</dbReference>
<organism evidence="2 3">
    <name type="scientific">Peteryoungia desertarenae</name>
    <dbReference type="NCBI Taxonomy" id="1813451"/>
    <lineage>
        <taxon>Bacteria</taxon>
        <taxon>Pseudomonadati</taxon>
        <taxon>Pseudomonadota</taxon>
        <taxon>Alphaproteobacteria</taxon>
        <taxon>Hyphomicrobiales</taxon>
        <taxon>Rhizobiaceae</taxon>
        <taxon>Peteryoungia</taxon>
    </lineage>
</organism>
<proteinExistence type="predicted"/>
<evidence type="ECO:0000313" key="2">
    <source>
        <dbReference type="EMBL" id="QLF68064.1"/>
    </source>
</evidence>
<keyword evidence="3" id="KW-1185">Reference proteome</keyword>
<feature type="region of interest" description="Disordered" evidence="1">
    <location>
        <begin position="80"/>
        <end position="99"/>
    </location>
</feature>
<feature type="compositionally biased region" description="Basic and acidic residues" evidence="1">
    <location>
        <begin position="86"/>
        <end position="99"/>
    </location>
</feature>
<name>A0ABX6QHT5_9HYPH</name>
<dbReference type="EMBL" id="CP058350">
    <property type="protein sequence ID" value="QLF68064.1"/>
    <property type="molecule type" value="Genomic_DNA"/>
</dbReference>
<dbReference type="RefSeq" id="WP_179028195.1">
    <property type="nucleotide sequence ID" value="NZ_CP058350.1"/>
</dbReference>
<gene>
    <name evidence="2" type="ORF">FE840_000360</name>
</gene>
<evidence type="ECO:0000256" key="1">
    <source>
        <dbReference type="SAM" id="MobiDB-lite"/>
    </source>
</evidence>
<protein>
    <submittedName>
        <fullName evidence="2">Uncharacterized protein</fullName>
    </submittedName>
</protein>
<accession>A0ABX6QHT5</accession>
<evidence type="ECO:0000313" key="3">
    <source>
        <dbReference type="Proteomes" id="UP000308530"/>
    </source>
</evidence>
<sequence>MNIARNVSLIAAYGAICFDHSLHPPCNRINIRGMAFDFIDLSRQKLGNHCIPCNKTAGRGVVLAAGKIGLTGDSWLSQEAQTADGVLDRPRDKKEGNNR</sequence>